<reference evidence="1 2" key="1">
    <citation type="submission" date="2014-02" db="EMBL/GenBank/DDBJ databases">
        <title>The genome sequence of Colletotrichum simmondsii CBS122122.</title>
        <authorList>
            <person name="Baroncelli R."/>
            <person name="Thon M.R."/>
        </authorList>
    </citation>
    <scope>NUCLEOTIDE SEQUENCE [LARGE SCALE GENOMIC DNA]</scope>
    <source>
        <strain evidence="1 2">CBS122122</strain>
    </source>
</reference>
<protein>
    <submittedName>
        <fullName evidence="1">Serin endopeptidase</fullName>
    </submittedName>
</protein>
<accession>A0A135SAW2</accession>
<keyword evidence="2" id="KW-1185">Reference proteome</keyword>
<feature type="non-terminal residue" evidence="1">
    <location>
        <position position="1"/>
    </location>
</feature>
<gene>
    <name evidence="1" type="ORF">CSIM01_05175</name>
</gene>
<dbReference type="AlphaFoldDB" id="A0A135SAW2"/>
<proteinExistence type="predicted"/>
<dbReference type="Proteomes" id="UP000070328">
    <property type="component" value="Unassembled WGS sequence"/>
</dbReference>
<evidence type="ECO:0000313" key="2">
    <source>
        <dbReference type="Proteomes" id="UP000070328"/>
    </source>
</evidence>
<comment type="caution">
    <text evidence="1">The sequence shown here is derived from an EMBL/GenBank/DDBJ whole genome shotgun (WGS) entry which is preliminary data.</text>
</comment>
<sequence>VYSFNLDPSVADFPIIYSKLIWGSKEVRWDIYEAGWTDRQWEYPPVPGQNGYIGPATSHVVAGSVSYFDPTRYDPDDTWTYPQVDLYRNAQTQASYHEFWWFGKLGNGSQIELGNYTMRFATLKPFGNPAAADNWDVFQTPQIQVTGKYERRG</sequence>
<dbReference type="EMBL" id="JFBX01000625">
    <property type="protein sequence ID" value="KXH33040.1"/>
    <property type="molecule type" value="Genomic_DNA"/>
</dbReference>
<evidence type="ECO:0000313" key="1">
    <source>
        <dbReference type="EMBL" id="KXH33040.1"/>
    </source>
</evidence>
<name>A0A135SAW2_9PEZI</name>
<organism evidence="1 2">
    <name type="scientific">Colletotrichum simmondsii</name>
    <dbReference type="NCBI Taxonomy" id="703756"/>
    <lineage>
        <taxon>Eukaryota</taxon>
        <taxon>Fungi</taxon>
        <taxon>Dikarya</taxon>
        <taxon>Ascomycota</taxon>
        <taxon>Pezizomycotina</taxon>
        <taxon>Sordariomycetes</taxon>
        <taxon>Hypocreomycetidae</taxon>
        <taxon>Glomerellales</taxon>
        <taxon>Glomerellaceae</taxon>
        <taxon>Colletotrichum</taxon>
        <taxon>Colletotrichum acutatum species complex</taxon>
    </lineage>
</organism>